<feature type="non-terminal residue" evidence="2">
    <location>
        <position position="1"/>
    </location>
</feature>
<proteinExistence type="predicted"/>
<gene>
    <name evidence="2" type="ORF">J437_LFUL007128</name>
</gene>
<name>A0A8K0K8U0_LADFU</name>
<evidence type="ECO:0000313" key="3">
    <source>
        <dbReference type="Proteomes" id="UP000792457"/>
    </source>
</evidence>
<keyword evidence="3" id="KW-1185">Reference proteome</keyword>
<reference evidence="2" key="2">
    <citation type="submission" date="2017-10" db="EMBL/GenBank/DDBJ databases">
        <title>Ladona fulva Genome sequencing and assembly.</title>
        <authorList>
            <person name="Murali S."/>
            <person name="Richards S."/>
            <person name="Bandaranaike D."/>
            <person name="Bellair M."/>
            <person name="Blankenburg K."/>
            <person name="Chao H."/>
            <person name="Dinh H."/>
            <person name="Doddapaneni H."/>
            <person name="Dugan-Rocha S."/>
            <person name="Elkadiri S."/>
            <person name="Gnanaolivu R."/>
            <person name="Hernandez B."/>
            <person name="Skinner E."/>
            <person name="Javaid M."/>
            <person name="Lee S."/>
            <person name="Li M."/>
            <person name="Ming W."/>
            <person name="Munidasa M."/>
            <person name="Muniz J."/>
            <person name="Nguyen L."/>
            <person name="Hughes D."/>
            <person name="Osuji N."/>
            <person name="Pu L.-L."/>
            <person name="Puazo M."/>
            <person name="Qu C."/>
            <person name="Quiroz J."/>
            <person name="Raj R."/>
            <person name="Weissenberger G."/>
            <person name="Xin Y."/>
            <person name="Zou X."/>
            <person name="Han Y."/>
            <person name="Worley K."/>
            <person name="Muzny D."/>
            <person name="Gibbs R."/>
        </authorList>
    </citation>
    <scope>NUCLEOTIDE SEQUENCE</scope>
    <source>
        <strain evidence="2">Sampled in the wild</strain>
    </source>
</reference>
<dbReference type="EMBL" id="KZ308426">
    <property type="protein sequence ID" value="KAG8229320.1"/>
    <property type="molecule type" value="Genomic_DNA"/>
</dbReference>
<dbReference type="Proteomes" id="UP000792457">
    <property type="component" value="Unassembled WGS sequence"/>
</dbReference>
<dbReference type="AlphaFoldDB" id="A0A8K0K8U0"/>
<evidence type="ECO:0000256" key="1">
    <source>
        <dbReference type="SAM" id="MobiDB-lite"/>
    </source>
</evidence>
<organism evidence="2 3">
    <name type="scientific">Ladona fulva</name>
    <name type="common">Scarce chaser dragonfly</name>
    <name type="synonym">Libellula fulva</name>
    <dbReference type="NCBI Taxonomy" id="123851"/>
    <lineage>
        <taxon>Eukaryota</taxon>
        <taxon>Metazoa</taxon>
        <taxon>Ecdysozoa</taxon>
        <taxon>Arthropoda</taxon>
        <taxon>Hexapoda</taxon>
        <taxon>Insecta</taxon>
        <taxon>Pterygota</taxon>
        <taxon>Palaeoptera</taxon>
        <taxon>Odonata</taxon>
        <taxon>Epiprocta</taxon>
        <taxon>Anisoptera</taxon>
        <taxon>Libelluloidea</taxon>
        <taxon>Libellulidae</taxon>
        <taxon>Ladona</taxon>
    </lineage>
</organism>
<protein>
    <submittedName>
        <fullName evidence="2">Uncharacterized protein</fullName>
    </submittedName>
</protein>
<reference evidence="2" key="1">
    <citation type="submission" date="2013-04" db="EMBL/GenBank/DDBJ databases">
        <authorList>
            <person name="Qu J."/>
            <person name="Murali S.C."/>
            <person name="Bandaranaike D."/>
            <person name="Bellair M."/>
            <person name="Blankenburg K."/>
            <person name="Chao H."/>
            <person name="Dinh H."/>
            <person name="Doddapaneni H."/>
            <person name="Downs B."/>
            <person name="Dugan-Rocha S."/>
            <person name="Elkadiri S."/>
            <person name="Gnanaolivu R.D."/>
            <person name="Hernandez B."/>
            <person name="Javaid M."/>
            <person name="Jayaseelan J.C."/>
            <person name="Lee S."/>
            <person name="Li M."/>
            <person name="Ming W."/>
            <person name="Munidasa M."/>
            <person name="Muniz J."/>
            <person name="Nguyen L."/>
            <person name="Ongeri F."/>
            <person name="Osuji N."/>
            <person name="Pu L.-L."/>
            <person name="Puazo M."/>
            <person name="Qu C."/>
            <person name="Quiroz J."/>
            <person name="Raj R."/>
            <person name="Weissenberger G."/>
            <person name="Xin Y."/>
            <person name="Zou X."/>
            <person name="Han Y."/>
            <person name="Richards S."/>
            <person name="Worley K."/>
            <person name="Muzny D."/>
            <person name="Gibbs R."/>
        </authorList>
    </citation>
    <scope>NUCLEOTIDE SEQUENCE</scope>
    <source>
        <strain evidence="2">Sampled in the wild</strain>
    </source>
</reference>
<feature type="compositionally biased region" description="Basic and acidic residues" evidence="1">
    <location>
        <begin position="39"/>
        <end position="49"/>
    </location>
</feature>
<comment type="caution">
    <text evidence="2">The sequence shown here is derived from an EMBL/GenBank/DDBJ whole genome shotgun (WGS) entry which is preliminary data.</text>
</comment>
<accession>A0A8K0K8U0</accession>
<feature type="region of interest" description="Disordered" evidence="1">
    <location>
        <begin position="27"/>
        <end position="49"/>
    </location>
</feature>
<sequence length="49" mass="5273">MTMLPEVLGARATTSSAVEEEALNTFEESCSSAQPMDINIKDQKPEGSQ</sequence>
<evidence type="ECO:0000313" key="2">
    <source>
        <dbReference type="EMBL" id="KAG8229320.1"/>
    </source>
</evidence>